<dbReference type="Proteomes" id="UP001150238">
    <property type="component" value="Unassembled WGS sequence"/>
</dbReference>
<comment type="caution">
    <text evidence="1">The sequence shown here is derived from an EMBL/GenBank/DDBJ whole genome shotgun (WGS) entry which is preliminary data.</text>
</comment>
<dbReference type="Gene3D" id="3.80.10.10">
    <property type="entry name" value="Ribonuclease Inhibitor"/>
    <property type="match status" value="1"/>
</dbReference>
<dbReference type="InterPro" id="IPR032675">
    <property type="entry name" value="LRR_dom_sf"/>
</dbReference>
<dbReference type="EMBL" id="JANVFS010000007">
    <property type="protein sequence ID" value="KAJ4489340.1"/>
    <property type="molecule type" value="Genomic_DNA"/>
</dbReference>
<evidence type="ECO:0000313" key="2">
    <source>
        <dbReference type="Proteomes" id="UP001150238"/>
    </source>
</evidence>
<evidence type="ECO:0000313" key="1">
    <source>
        <dbReference type="EMBL" id="KAJ4489340.1"/>
    </source>
</evidence>
<reference evidence="1" key="2">
    <citation type="journal article" date="2023" name="Proc. Natl. Acad. Sci. U.S.A.">
        <title>A global phylogenomic analysis of the shiitake genus Lentinula.</title>
        <authorList>
            <person name="Sierra-Patev S."/>
            <person name="Min B."/>
            <person name="Naranjo-Ortiz M."/>
            <person name="Looney B."/>
            <person name="Konkel Z."/>
            <person name="Slot J.C."/>
            <person name="Sakamoto Y."/>
            <person name="Steenwyk J.L."/>
            <person name="Rokas A."/>
            <person name="Carro J."/>
            <person name="Camarero S."/>
            <person name="Ferreira P."/>
            <person name="Molpeceres G."/>
            <person name="Ruiz-Duenas F.J."/>
            <person name="Serrano A."/>
            <person name="Henrissat B."/>
            <person name="Drula E."/>
            <person name="Hughes K.W."/>
            <person name="Mata J.L."/>
            <person name="Ishikawa N.K."/>
            <person name="Vargas-Isla R."/>
            <person name="Ushijima S."/>
            <person name="Smith C.A."/>
            <person name="Donoghue J."/>
            <person name="Ahrendt S."/>
            <person name="Andreopoulos W."/>
            <person name="He G."/>
            <person name="LaButti K."/>
            <person name="Lipzen A."/>
            <person name="Ng V."/>
            <person name="Riley R."/>
            <person name="Sandor L."/>
            <person name="Barry K."/>
            <person name="Martinez A.T."/>
            <person name="Xiao Y."/>
            <person name="Gibbons J.G."/>
            <person name="Terashima K."/>
            <person name="Grigoriev I.V."/>
            <person name="Hibbett D."/>
        </authorList>
    </citation>
    <scope>NUCLEOTIDE SEQUENCE</scope>
    <source>
        <strain evidence="1">Sp2 HRB7682 ss15</strain>
    </source>
</reference>
<dbReference type="AlphaFoldDB" id="A0A9W9DXY8"/>
<protein>
    <submittedName>
        <fullName evidence="1">Uncharacterized protein</fullName>
    </submittedName>
</protein>
<proteinExistence type="predicted"/>
<accession>A0A9W9DXY8</accession>
<organism evidence="1 2">
    <name type="scientific">Lentinula lateritia</name>
    <dbReference type="NCBI Taxonomy" id="40482"/>
    <lineage>
        <taxon>Eukaryota</taxon>
        <taxon>Fungi</taxon>
        <taxon>Dikarya</taxon>
        <taxon>Basidiomycota</taxon>
        <taxon>Agaricomycotina</taxon>
        <taxon>Agaricomycetes</taxon>
        <taxon>Agaricomycetidae</taxon>
        <taxon>Agaricales</taxon>
        <taxon>Marasmiineae</taxon>
        <taxon>Omphalotaceae</taxon>
        <taxon>Lentinula</taxon>
    </lineage>
</organism>
<name>A0A9W9DXY8_9AGAR</name>
<reference evidence="1" key="1">
    <citation type="submission" date="2022-08" db="EMBL/GenBank/DDBJ databases">
        <authorList>
            <consortium name="DOE Joint Genome Institute"/>
            <person name="Min B."/>
            <person name="Riley R."/>
            <person name="Sierra-Patev S."/>
            <person name="Naranjo-Ortiz M."/>
            <person name="Looney B."/>
            <person name="Konkel Z."/>
            <person name="Slot J.C."/>
            <person name="Sakamoto Y."/>
            <person name="Steenwyk J.L."/>
            <person name="Rokas A."/>
            <person name="Carro J."/>
            <person name="Camarero S."/>
            <person name="Ferreira P."/>
            <person name="Molpeceres G."/>
            <person name="Ruiz-Duenas F.J."/>
            <person name="Serrano A."/>
            <person name="Henrissat B."/>
            <person name="Drula E."/>
            <person name="Hughes K.W."/>
            <person name="Mata J.L."/>
            <person name="Ishikawa N.K."/>
            <person name="Vargas-Isla R."/>
            <person name="Ushijima S."/>
            <person name="Smith C.A."/>
            <person name="Ahrendt S."/>
            <person name="Andreopoulos W."/>
            <person name="He G."/>
            <person name="Labutti K."/>
            <person name="Lipzen A."/>
            <person name="Ng V."/>
            <person name="Sandor L."/>
            <person name="Barry K."/>
            <person name="Martinez A.T."/>
            <person name="Xiao Y."/>
            <person name="Gibbons J.G."/>
            <person name="Terashima K."/>
            <person name="Hibbett D.S."/>
            <person name="Grigoriev I.V."/>
        </authorList>
    </citation>
    <scope>NUCLEOTIDE SEQUENCE</scope>
    <source>
        <strain evidence="1">Sp2 HRB7682 ss15</strain>
    </source>
</reference>
<gene>
    <name evidence="1" type="ORF">C8J55DRAFT_486611</name>
</gene>
<sequence length="390" mass="44237">MLSLPVELRILIYGLYLSELQHVAGNQQPRNTHFRLLHVCRQISYEAGQLANFRSYVSLIHEDQIAAFNANISTEAASRILHADVANDSRLVHASGHSVPASELYLVLSKLVSLCRLRVFERNRTRPMKDFILGARFTVEFEKAMFPSGRAPQLDSYELYLSPFKSSARIFQVVSCNSVQSLRLSGNCGLPQGTELPRLANLAINGVTGHYLEQHMEEYFAQSQLKEFQYTQGAKSGAHFELRDRHLKSLVFGSASGLHKLVLLGCSRLSSLTLTSCLRHLDQLRYLALSFVSVHELDSDFVGAFPSSLIVLKFSVSNAWYTNPLLQEEHKLCDSVEDLIIKRRPPLKFVFVNFRDEVIAMSGRGKRWTRISEERKFALQLGAWEEDEIF</sequence>